<dbReference type="Gene3D" id="1.10.1760.20">
    <property type="match status" value="1"/>
</dbReference>
<dbReference type="PANTHER" id="PTHR34295">
    <property type="entry name" value="BIOTIN TRANSPORTER BIOY"/>
    <property type="match status" value="1"/>
</dbReference>
<keyword evidence="2" id="KW-0813">Transport</keyword>
<proteinExistence type="inferred from homology"/>
<evidence type="ECO:0000313" key="5">
    <source>
        <dbReference type="Proteomes" id="UP000183700"/>
    </source>
</evidence>
<feature type="transmembrane region" description="Helical" evidence="3">
    <location>
        <begin position="56"/>
        <end position="78"/>
    </location>
</feature>
<keyword evidence="3" id="KW-0812">Transmembrane</keyword>
<keyword evidence="2 3" id="KW-0472">Membrane</keyword>
<keyword evidence="3" id="KW-1133">Transmembrane helix</keyword>
<feature type="transmembrane region" description="Helical" evidence="3">
    <location>
        <begin position="84"/>
        <end position="102"/>
    </location>
</feature>
<dbReference type="GO" id="GO:0015225">
    <property type="term" value="F:biotin transmembrane transporter activity"/>
    <property type="evidence" value="ECO:0007669"/>
    <property type="project" value="UniProtKB-UniRule"/>
</dbReference>
<dbReference type="OrthoDB" id="9803495at2"/>
<evidence type="ECO:0000313" key="4">
    <source>
        <dbReference type="EMBL" id="OJG34887.1"/>
    </source>
</evidence>
<gene>
    <name evidence="4" type="ORF">RV00_GL000604</name>
</gene>
<dbReference type="Pfam" id="PF02632">
    <property type="entry name" value="BioY"/>
    <property type="match status" value="1"/>
</dbReference>
<dbReference type="Proteomes" id="UP000183700">
    <property type="component" value="Unassembled WGS sequence"/>
</dbReference>
<dbReference type="STRING" id="319970.RV00_GL000604"/>
<reference evidence="4 5" key="1">
    <citation type="submission" date="2014-12" db="EMBL/GenBank/DDBJ databases">
        <title>Draft genome sequences of 29 type strains of Enterococci.</title>
        <authorList>
            <person name="Zhong Z."/>
            <person name="Sun Z."/>
            <person name="Liu W."/>
            <person name="Zhang W."/>
            <person name="Zhang H."/>
        </authorList>
    </citation>
    <scope>NUCLEOTIDE SEQUENCE [LARGE SCALE GENOMIC DNA]</scope>
    <source>
        <strain evidence="4 5">DSM 22802</strain>
    </source>
</reference>
<sequence>MKLSSREIVLAGLFAAVISVLAQFTIPLGPIPLTLQTFAVGFVVTILGKKTGTIAVAIYLLMGMIGLPVLAGGAAGIASFFGPTGGFLVGFIFQAYFTGWILEKAQFNYFWSILANVIGAFITLIFGSLWLKFSGNLPWDAAFSAGMIPFILPGVIKALAAGYLGVLLGRRLSFTNFVYR</sequence>
<name>A0A1L8SS12_9ENTE</name>
<comment type="subcellular location">
    <subcellularLocation>
        <location evidence="2">Cell membrane</location>
        <topology evidence="2">Multi-pass membrane protein</topology>
    </subcellularLocation>
</comment>
<dbReference type="EMBL" id="JXKM01000011">
    <property type="protein sequence ID" value="OJG34887.1"/>
    <property type="molecule type" value="Genomic_DNA"/>
</dbReference>
<organism evidence="4 5">
    <name type="scientific">Enterococcus devriesei</name>
    <dbReference type="NCBI Taxonomy" id="319970"/>
    <lineage>
        <taxon>Bacteria</taxon>
        <taxon>Bacillati</taxon>
        <taxon>Bacillota</taxon>
        <taxon>Bacilli</taxon>
        <taxon>Lactobacillales</taxon>
        <taxon>Enterococcaceae</taxon>
        <taxon>Enterococcus</taxon>
    </lineage>
</organism>
<keyword evidence="5" id="KW-1185">Reference proteome</keyword>
<feature type="transmembrane region" description="Helical" evidence="3">
    <location>
        <begin position="109"/>
        <end position="131"/>
    </location>
</feature>
<evidence type="ECO:0000256" key="1">
    <source>
        <dbReference type="ARBA" id="ARBA00010692"/>
    </source>
</evidence>
<feature type="transmembrane region" description="Helical" evidence="3">
    <location>
        <begin position="143"/>
        <end position="168"/>
    </location>
</feature>
<feature type="transmembrane region" description="Helical" evidence="3">
    <location>
        <begin position="32"/>
        <end position="49"/>
    </location>
</feature>
<dbReference type="RefSeq" id="WP_071862965.1">
    <property type="nucleotide sequence ID" value="NZ_CP151540.1"/>
</dbReference>
<evidence type="ECO:0000256" key="3">
    <source>
        <dbReference type="SAM" id="Phobius"/>
    </source>
</evidence>
<dbReference type="AlphaFoldDB" id="A0A1L8SS12"/>
<protein>
    <recommendedName>
        <fullName evidence="2">Biotin transporter</fullName>
    </recommendedName>
</protein>
<dbReference type="InterPro" id="IPR003784">
    <property type="entry name" value="BioY"/>
</dbReference>
<evidence type="ECO:0000256" key="2">
    <source>
        <dbReference type="PIRNR" id="PIRNR016661"/>
    </source>
</evidence>
<dbReference type="GO" id="GO:0005886">
    <property type="term" value="C:plasma membrane"/>
    <property type="evidence" value="ECO:0007669"/>
    <property type="project" value="UniProtKB-SubCell"/>
</dbReference>
<keyword evidence="2" id="KW-1003">Cell membrane</keyword>
<dbReference type="PIRSF" id="PIRSF016661">
    <property type="entry name" value="BioY"/>
    <property type="match status" value="1"/>
</dbReference>
<dbReference type="PANTHER" id="PTHR34295:SF1">
    <property type="entry name" value="BIOTIN TRANSPORTER BIOY"/>
    <property type="match status" value="1"/>
</dbReference>
<comment type="caution">
    <text evidence="4">The sequence shown here is derived from an EMBL/GenBank/DDBJ whole genome shotgun (WGS) entry which is preliminary data.</text>
</comment>
<accession>A0A1L8SS12</accession>
<comment type="similarity">
    <text evidence="1 2">Belongs to the BioY family.</text>
</comment>